<protein>
    <submittedName>
        <fullName evidence="1">Uncharacterized protein</fullName>
    </submittedName>
</protein>
<reference evidence="1" key="1">
    <citation type="submission" date="2019-03" db="EMBL/GenBank/DDBJ databases">
        <title>WGS assembly of Setaria viridis.</title>
        <authorList>
            <person name="Huang P."/>
            <person name="Jenkins J."/>
            <person name="Grimwood J."/>
            <person name="Barry K."/>
            <person name="Healey A."/>
            <person name="Mamidi S."/>
            <person name="Sreedasyam A."/>
            <person name="Shu S."/>
            <person name="Feldman M."/>
            <person name="Wu J."/>
            <person name="Yu Y."/>
            <person name="Chen C."/>
            <person name="Johnson J."/>
            <person name="Rokhsar D."/>
            <person name="Baxter I."/>
            <person name="Schmutz J."/>
            <person name="Brutnell T."/>
            <person name="Kellogg E."/>
        </authorList>
    </citation>
    <scope>NUCLEOTIDE SEQUENCE [LARGE SCALE GENOMIC DNA]</scope>
</reference>
<sequence>MTILKLGMASYSAPRMVVDTRQQLNEEASRLSCGRWPRLQPTRAHWSLLVWMRSSTRQQSWSQADEIKRLDALPGTCRFLRTRSKARGEMVVVACLVGRQLRFHGGRAPRR</sequence>
<dbReference type="Proteomes" id="UP000298652">
    <property type="component" value="Chromosome 1"/>
</dbReference>
<dbReference type="EMBL" id="CM016552">
    <property type="protein sequence ID" value="TKW36886.1"/>
    <property type="molecule type" value="Genomic_DNA"/>
</dbReference>
<evidence type="ECO:0000313" key="1">
    <source>
        <dbReference type="EMBL" id="TKW36886.1"/>
    </source>
</evidence>
<evidence type="ECO:0000313" key="2">
    <source>
        <dbReference type="Proteomes" id="UP000298652"/>
    </source>
</evidence>
<dbReference type="AlphaFoldDB" id="A0A4V6DC98"/>
<proteinExistence type="predicted"/>
<name>A0A4V6DC98_SETVI</name>
<organism evidence="1 2">
    <name type="scientific">Setaria viridis</name>
    <name type="common">Green bristlegrass</name>
    <name type="synonym">Setaria italica subsp. viridis</name>
    <dbReference type="NCBI Taxonomy" id="4556"/>
    <lineage>
        <taxon>Eukaryota</taxon>
        <taxon>Viridiplantae</taxon>
        <taxon>Streptophyta</taxon>
        <taxon>Embryophyta</taxon>
        <taxon>Tracheophyta</taxon>
        <taxon>Spermatophyta</taxon>
        <taxon>Magnoliopsida</taxon>
        <taxon>Liliopsida</taxon>
        <taxon>Poales</taxon>
        <taxon>Poaceae</taxon>
        <taxon>PACMAD clade</taxon>
        <taxon>Panicoideae</taxon>
        <taxon>Panicodae</taxon>
        <taxon>Paniceae</taxon>
        <taxon>Cenchrinae</taxon>
        <taxon>Setaria</taxon>
    </lineage>
</organism>
<dbReference type="Gramene" id="TKW36886">
    <property type="protein sequence ID" value="TKW36886"/>
    <property type="gene ID" value="SEVIR_1G011300v2"/>
</dbReference>
<gene>
    <name evidence="1" type="ORF">SEVIR_1G011300v2</name>
</gene>
<keyword evidence="2" id="KW-1185">Reference proteome</keyword>
<accession>A0A4V6DC98</accession>